<gene>
    <name evidence="2" type="ORF">SAMN04488514_1242</name>
</gene>
<dbReference type="Pfam" id="PF20503">
    <property type="entry name" value="DUF6730"/>
    <property type="match status" value="1"/>
</dbReference>
<organism evidence="2 3">
    <name type="scientific">Kriegella aquimaris</name>
    <dbReference type="NCBI Taxonomy" id="192904"/>
    <lineage>
        <taxon>Bacteria</taxon>
        <taxon>Pseudomonadati</taxon>
        <taxon>Bacteroidota</taxon>
        <taxon>Flavobacteriia</taxon>
        <taxon>Flavobacteriales</taxon>
        <taxon>Flavobacteriaceae</taxon>
        <taxon>Kriegella</taxon>
    </lineage>
</organism>
<dbReference type="InterPro" id="IPR046617">
    <property type="entry name" value="DUF6730"/>
</dbReference>
<evidence type="ECO:0000256" key="1">
    <source>
        <dbReference type="SAM" id="Phobius"/>
    </source>
</evidence>
<keyword evidence="3" id="KW-1185">Reference proteome</keyword>
<reference evidence="2 3" key="1">
    <citation type="submission" date="2016-10" db="EMBL/GenBank/DDBJ databases">
        <authorList>
            <person name="de Groot N.N."/>
        </authorList>
    </citation>
    <scope>NUCLEOTIDE SEQUENCE [LARGE SCALE GENOMIC DNA]</scope>
    <source>
        <strain evidence="2 3">DSM 19886</strain>
    </source>
</reference>
<dbReference type="OrthoDB" id="1449890at2"/>
<dbReference type="AlphaFoldDB" id="A0A1G9YJZ2"/>
<evidence type="ECO:0000313" key="3">
    <source>
        <dbReference type="Proteomes" id="UP000199440"/>
    </source>
</evidence>
<proteinExistence type="predicted"/>
<name>A0A1G9YJZ2_9FLAO</name>
<dbReference type="Proteomes" id="UP000199440">
    <property type="component" value="Unassembled WGS sequence"/>
</dbReference>
<dbReference type="RefSeq" id="WP_089895756.1">
    <property type="nucleotide sequence ID" value="NZ_FNGV01000024.1"/>
</dbReference>
<keyword evidence="1" id="KW-1133">Transmembrane helix</keyword>
<feature type="transmembrane region" description="Helical" evidence="1">
    <location>
        <begin position="86"/>
        <end position="105"/>
    </location>
</feature>
<protein>
    <submittedName>
        <fullName evidence="2">Uncharacterized protein</fullName>
    </submittedName>
</protein>
<sequence>MGYKKLDEVMELLTDELDGFNKSLERLEKLTQNTDNIKIRPDTSEIEYMLKEHLKTEKAKSSQLHESFNNLEKQISKASLIPKAQLLLQYSIWLLSLVIIGYLVFQVSQIDHIQEKAYSKGEQKVISSLRGYFDQYPEHYNSYQKWIKEKDSVPNQK</sequence>
<keyword evidence="1" id="KW-0472">Membrane</keyword>
<evidence type="ECO:0000313" key="2">
    <source>
        <dbReference type="EMBL" id="SDN09444.1"/>
    </source>
</evidence>
<dbReference type="EMBL" id="FNGV01000024">
    <property type="protein sequence ID" value="SDN09444.1"/>
    <property type="molecule type" value="Genomic_DNA"/>
</dbReference>
<accession>A0A1G9YJZ2</accession>
<keyword evidence="1" id="KW-0812">Transmembrane</keyword>